<dbReference type="RefSeq" id="WP_157309424.1">
    <property type="nucleotide sequence ID" value="NZ_WRXN01000018.1"/>
</dbReference>
<sequence length="542" mass="61562">MNSTHWWPFSLSPRLEKAFRDIKTRLTSENVQLNTRQNTLIISQLADVMAHHIPEIIERDGLPYLCHIMNGWGNVTYKGKEIIDELLPFIHRNESDAPFILQCEPEGDFHPWQTFAYAIMAGVSPDKEIAGAGITIKELARNSRYINIKKEQGQELGHLLYALSYIDANSNTAPFIIENVAYNLEELMEKAVHAHKFGTFEVCRKVHLTEGLCTISANVPEFAHYKPVAEVFLNGQLDILFLLCVAIEEAKKALEENVSPAAGSLLREVRNELKIADFLENNAFYIGHLAELAGLATKAGYKIRREHINALNFAVNILNEIIPRYLPYLFFEDCFLHFGHYRRGISLLEAVNAIANGDTSVEVDLTAYTANLDALTPFRTDPGASGALSAIEKAVFKLSSPVNQERQRFSTVLEHYVQYAGNSLEPRGRFKHFRRIGPPSWPRSFHYEFLDYGDKIGLEIHIESDTVKAMTPAVEHVTAKVQALFPEQPVEWDPRWYKNKGRLRILFDDHHPEPQIAEAMEQLITQTFGEFDPIASHLRIAQ</sequence>
<comment type="caution">
    <text evidence="1">The sequence shown here is derived from an EMBL/GenBank/DDBJ whole genome shotgun (WGS) entry which is preliminary data.</text>
</comment>
<accession>A0A7K1UC92</accession>
<name>A0A7K1UC92_9BACT</name>
<proteinExistence type="predicted"/>
<dbReference type="EMBL" id="WRXN01000018">
    <property type="protein sequence ID" value="MVT12002.1"/>
    <property type="molecule type" value="Genomic_DNA"/>
</dbReference>
<protein>
    <submittedName>
        <fullName evidence="1">Uncharacterized protein</fullName>
    </submittedName>
</protein>
<reference evidence="1 2" key="1">
    <citation type="submission" date="2019-12" db="EMBL/GenBank/DDBJ databases">
        <title>Chitinophaga sp. strain ysch24 (GDMCC 1.1355), whole genome shotgun sequence.</title>
        <authorList>
            <person name="Zhang X."/>
        </authorList>
    </citation>
    <scope>NUCLEOTIDE SEQUENCE [LARGE SCALE GENOMIC DNA]</scope>
    <source>
        <strain evidence="2">ysch24</strain>
    </source>
</reference>
<organism evidence="1 2">
    <name type="scientific">Chitinophaga tropicalis</name>
    <dbReference type="NCBI Taxonomy" id="2683588"/>
    <lineage>
        <taxon>Bacteria</taxon>
        <taxon>Pseudomonadati</taxon>
        <taxon>Bacteroidota</taxon>
        <taxon>Chitinophagia</taxon>
        <taxon>Chitinophagales</taxon>
        <taxon>Chitinophagaceae</taxon>
        <taxon>Chitinophaga</taxon>
    </lineage>
</organism>
<gene>
    <name evidence="1" type="ORF">GO493_27325</name>
</gene>
<dbReference type="Proteomes" id="UP000461730">
    <property type="component" value="Unassembled WGS sequence"/>
</dbReference>
<dbReference type="AlphaFoldDB" id="A0A7K1UC92"/>
<evidence type="ECO:0000313" key="2">
    <source>
        <dbReference type="Proteomes" id="UP000461730"/>
    </source>
</evidence>
<keyword evidence="2" id="KW-1185">Reference proteome</keyword>
<evidence type="ECO:0000313" key="1">
    <source>
        <dbReference type="EMBL" id="MVT12002.1"/>
    </source>
</evidence>